<name>A0A7J6UR41_THATH</name>
<gene>
    <name evidence="1" type="ORF">FRX31_035416</name>
</gene>
<comment type="caution">
    <text evidence="1">The sequence shown here is derived from an EMBL/GenBank/DDBJ whole genome shotgun (WGS) entry which is preliminary data.</text>
</comment>
<evidence type="ECO:0000313" key="2">
    <source>
        <dbReference type="Proteomes" id="UP000554482"/>
    </source>
</evidence>
<dbReference type="AlphaFoldDB" id="A0A7J6UR41"/>
<proteinExistence type="predicted"/>
<keyword evidence="2" id="KW-1185">Reference proteome</keyword>
<reference evidence="1 2" key="1">
    <citation type="submission" date="2020-06" db="EMBL/GenBank/DDBJ databases">
        <title>Transcriptomic and genomic resources for Thalictrum thalictroides and T. hernandezii: Facilitating candidate gene discovery in an emerging model plant lineage.</title>
        <authorList>
            <person name="Arias T."/>
            <person name="Riano-Pachon D.M."/>
            <person name="Di Stilio V.S."/>
        </authorList>
    </citation>
    <scope>NUCLEOTIDE SEQUENCE [LARGE SCALE GENOMIC DNA]</scope>
    <source>
        <strain evidence="2">cv. WT478/WT964</strain>
        <tissue evidence="1">Leaves</tissue>
    </source>
</reference>
<accession>A0A7J6UR41</accession>
<organism evidence="1 2">
    <name type="scientific">Thalictrum thalictroides</name>
    <name type="common">Rue-anemone</name>
    <name type="synonym">Anemone thalictroides</name>
    <dbReference type="NCBI Taxonomy" id="46969"/>
    <lineage>
        <taxon>Eukaryota</taxon>
        <taxon>Viridiplantae</taxon>
        <taxon>Streptophyta</taxon>
        <taxon>Embryophyta</taxon>
        <taxon>Tracheophyta</taxon>
        <taxon>Spermatophyta</taxon>
        <taxon>Magnoliopsida</taxon>
        <taxon>Ranunculales</taxon>
        <taxon>Ranunculaceae</taxon>
        <taxon>Thalictroideae</taxon>
        <taxon>Thalictrum</taxon>
    </lineage>
</organism>
<sequence length="75" mass="8597">MLLTLEMKELTKLIQWSKVYSDWLLLWLGRARLPTLHNLVAFCHHSRLGRPPMPIMVASSYLHCKARSLGATSHA</sequence>
<evidence type="ECO:0000313" key="1">
    <source>
        <dbReference type="EMBL" id="KAF5174997.1"/>
    </source>
</evidence>
<protein>
    <submittedName>
        <fullName evidence="1">Uncharacterized protein</fullName>
    </submittedName>
</protein>
<dbReference type="Proteomes" id="UP000554482">
    <property type="component" value="Unassembled WGS sequence"/>
</dbReference>
<dbReference type="EMBL" id="JABWDY010044634">
    <property type="protein sequence ID" value="KAF5174997.1"/>
    <property type="molecule type" value="Genomic_DNA"/>
</dbReference>